<dbReference type="Pfam" id="PF13966">
    <property type="entry name" value="zf-RVT"/>
    <property type="match status" value="1"/>
</dbReference>
<reference evidence="2" key="4">
    <citation type="submission" date="2019-03" db="UniProtKB">
        <authorList>
            <consortium name="EnsemblPlants"/>
        </authorList>
    </citation>
    <scope>IDENTIFICATION</scope>
</reference>
<dbReference type="Proteomes" id="UP000015105">
    <property type="component" value="Chromosome 4D"/>
</dbReference>
<dbReference type="AlphaFoldDB" id="A0A453IA67"/>
<reference evidence="2" key="3">
    <citation type="journal article" date="2017" name="Nature">
        <title>Genome sequence of the progenitor of the wheat D genome Aegilops tauschii.</title>
        <authorList>
            <person name="Luo M.C."/>
            <person name="Gu Y.Q."/>
            <person name="Puiu D."/>
            <person name="Wang H."/>
            <person name="Twardziok S.O."/>
            <person name="Deal K.R."/>
            <person name="Huo N."/>
            <person name="Zhu T."/>
            <person name="Wang L."/>
            <person name="Wang Y."/>
            <person name="McGuire P.E."/>
            <person name="Liu S."/>
            <person name="Long H."/>
            <person name="Ramasamy R.K."/>
            <person name="Rodriguez J.C."/>
            <person name="Van S.L."/>
            <person name="Yuan L."/>
            <person name="Wang Z."/>
            <person name="Xia Z."/>
            <person name="Xiao L."/>
            <person name="Anderson O.D."/>
            <person name="Ouyang S."/>
            <person name="Liang Y."/>
            <person name="Zimin A.V."/>
            <person name="Pertea G."/>
            <person name="Qi P."/>
            <person name="Bennetzen J.L."/>
            <person name="Dai X."/>
            <person name="Dawson M.W."/>
            <person name="Muller H.G."/>
            <person name="Kugler K."/>
            <person name="Rivarola-Duarte L."/>
            <person name="Spannagl M."/>
            <person name="Mayer K.F.X."/>
            <person name="Lu F.H."/>
            <person name="Bevan M.W."/>
            <person name="Leroy P."/>
            <person name="Li P."/>
            <person name="You F.M."/>
            <person name="Sun Q."/>
            <person name="Liu Z."/>
            <person name="Lyons E."/>
            <person name="Wicker T."/>
            <person name="Salzberg S.L."/>
            <person name="Devos K.M."/>
            <person name="Dvorak J."/>
        </authorList>
    </citation>
    <scope>NUCLEOTIDE SEQUENCE [LARGE SCALE GENOMIC DNA]</scope>
    <source>
        <strain evidence="2">cv. AL8/78</strain>
    </source>
</reference>
<dbReference type="PANTHER" id="PTHR33116">
    <property type="entry name" value="REVERSE TRANSCRIPTASE ZINC-BINDING DOMAIN-CONTAINING PROTEIN-RELATED-RELATED"/>
    <property type="match status" value="1"/>
</dbReference>
<dbReference type="Gramene" id="AET4Gv20500900.1">
    <property type="protein sequence ID" value="AET4Gv20500900.1"/>
    <property type="gene ID" value="AET4Gv20500900"/>
</dbReference>
<keyword evidence="3" id="KW-1185">Reference proteome</keyword>
<evidence type="ECO:0000313" key="3">
    <source>
        <dbReference type="Proteomes" id="UP000015105"/>
    </source>
</evidence>
<dbReference type="STRING" id="200361.A0A453IA67"/>
<accession>A0A453IA67</accession>
<sequence>MFMGVEPSPTAPFTWQWRASLRCRLFAWLAIKERCWTSDGLARRGLPHQNACPLCGQHHETITHLLIKCVFAKQIWLWFKVDTGRIGFEPRTDETLEDWCIRQDQDPKHRRTTHAKCLPGLWMIWKHRSDMVFNGATPSVSTYIDQIEKEGELWAKVGLISEGENPAWSNRE</sequence>
<dbReference type="PANTHER" id="PTHR33116:SF78">
    <property type="entry name" value="OS12G0587133 PROTEIN"/>
    <property type="match status" value="1"/>
</dbReference>
<evidence type="ECO:0000259" key="1">
    <source>
        <dbReference type="Pfam" id="PF13966"/>
    </source>
</evidence>
<proteinExistence type="predicted"/>
<feature type="domain" description="Reverse transcriptase zinc-binding" evidence="1">
    <location>
        <begin position="9"/>
        <end position="76"/>
    </location>
</feature>
<evidence type="ECO:0000313" key="2">
    <source>
        <dbReference type="EnsemblPlants" id="AET4Gv20500900.1"/>
    </source>
</evidence>
<reference evidence="2" key="5">
    <citation type="journal article" date="2021" name="G3 (Bethesda)">
        <title>Aegilops tauschii genome assembly Aet v5.0 features greater sequence contiguity and improved annotation.</title>
        <authorList>
            <person name="Wang L."/>
            <person name="Zhu T."/>
            <person name="Rodriguez J.C."/>
            <person name="Deal K.R."/>
            <person name="Dubcovsky J."/>
            <person name="McGuire P.E."/>
            <person name="Lux T."/>
            <person name="Spannagl M."/>
            <person name="Mayer K.F.X."/>
            <person name="Baldrich P."/>
            <person name="Meyers B.C."/>
            <person name="Huo N."/>
            <person name="Gu Y.Q."/>
            <person name="Zhou H."/>
            <person name="Devos K.M."/>
            <person name="Bennetzen J.L."/>
            <person name="Unver T."/>
            <person name="Budak H."/>
            <person name="Gulick P.J."/>
            <person name="Galiba G."/>
            <person name="Kalapos B."/>
            <person name="Nelson D.R."/>
            <person name="Li P."/>
            <person name="You F.M."/>
            <person name="Luo M.C."/>
            <person name="Dvorak J."/>
        </authorList>
    </citation>
    <scope>NUCLEOTIDE SEQUENCE [LARGE SCALE GENOMIC DNA]</scope>
    <source>
        <strain evidence="2">cv. AL8/78</strain>
    </source>
</reference>
<organism evidence="2 3">
    <name type="scientific">Aegilops tauschii subsp. strangulata</name>
    <name type="common">Goatgrass</name>
    <dbReference type="NCBI Taxonomy" id="200361"/>
    <lineage>
        <taxon>Eukaryota</taxon>
        <taxon>Viridiplantae</taxon>
        <taxon>Streptophyta</taxon>
        <taxon>Embryophyta</taxon>
        <taxon>Tracheophyta</taxon>
        <taxon>Spermatophyta</taxon>
        <taxon>Magnoliopsida</taxon>
        <taxon>Liliopsida</taxon>
        <taxon>Poales</taxon>
        <taxon>Poaceae</taxon>
        <taxon>BOP clade</taxon>
        <taxon>Pooideae</taxon>
        <taxon>Triticodae</taxon>
        <taxon>Triticeae</taxon>
        <taxon>Triticinae</taxon>
        <taxon>Aegilops</taxon>
    </lineage>
</organism>
<name>A0A453IA67_AEGTS</name>
<reference evidence="3" key="1">
    <citation type="journal article" date="2014" name="Science">
        <title>Ancient hybridizations among the ancestral genomes of bread wheat.</title>
        <authorList>
            <consortium name="International Wheat Genome Sequencing Consortium,"/>
            <person name="Marcussen T."/>
            <person name="Sandve S.R."/>
            <person name="Heier L."/>
            <person name="Spannagl M."/>
            <person name="Pfeifer M."/>
            <person name="Jakobsen K.S."/>
            <person name="Wulff B.B."/>
            <person name="Steuernagel B."/>
            <person name="Mayer K.F."/>
            <person name="Olsen O.A."/>
        </authorList>
    </citation>
    <scope>NUCLEOTIDE SEQUENCE [LARGE SCALE GENOMIC DNA]</scope>
    <source>
        <strain evidence="3">cv. AL8/78</strain>
    </source>
</reference>
<reference evidence="3" key="2">
    <citation type="journal article" date="2017" name="Nat. Plants">
        <title>The Aegilops tauschii genome reveals multiple impacts of transposons.</title>
        <authorList>
            <person name="Zhao G."/>
            <person name="Zou C."/>
            <person name="Li K."/>
            <person name="Wang K."/>
            <person name="Li T."/>
            <person name="Gao L."/>
            <person name="Zhang X."/>
            <person name="Wang H."/>
            <person name="Yang Z."/>
            <person name="Liu X."/>
            <person name="Jiang W."/>
            <person name="Mao L."/>
            <person name="Kong X."/>
            <person name="Jiao Y."/>
            <person name="Jia J."/>
        </authorList>
    </citation>
    <scope>NUCLEOTIDE SEQUENCE [LARGE SCALE GENOMIC DNA]</scope>
    <source>
        <strain evidence="3">cv. AL8/78</strain>
    </source>
</reference>
<dbReference type="InterPro" id="IPR026960">
    <property type="entry name" value="RVT-Znf"/>
</dbReference>
<protein>
    <recommendedName>
        <fullName evidence="1">Reverse transcriptase zinc-binding domain-containing protein</fullName>
    </recommendedName>
</protein>
<dbReference type="EnsemblPlants" id="AET4Gv20500900.1">
    <property type="protein sequence ID" value="AET4Gv20500900.1"/>
    <property type="gene ID" value="AET4Gv20500900"/>
</dbReference>